<organism evidence="5">
    <name type="scientific">Capitella teleta</name>
    <name type="common">Polychaete worm</name>
    <dbReference type="NCBI Taxonomy" id="283909"/>
    <lineage>
        <taxon>Eukaryota</taxon>
        <taxon>Metazoa</taxon>
        <taxon>Spiralia</taxon>
        <taxon>Lophotrochozoa</taxon>
        <taxon>Annelida</taxon>
        <taxon>Polychaeta</taxon>
        <taxon>Sedentaria</taxon>
        <taxon>Scolecida</taxon>
        <taxon>Capitellidae</taxon>
        <taxon>Capitella</taxon>
    </lineage>
</organism>
<dbReference type="HOGENOM" id="CLU_041596_2_0_1"/>
<keyword evidence="7" id="KW-1185">Reference proteome</keyword>
<sequence length="374" mass="42269">MAELSFEAPLAQFDIEEWNEFHDFQTVNGVENSNAESGTSTERNDESSVDNFNETFSGSLEDLVNTFDEKLTKCFHNYEDNIEKIAPVQLRTQEEIMNDCQMWWTITGNFGNILPIDWSKSHTRQLQEQSLNLSDRRDDADSPDLDLSDDDDLHQAFDIHSLIISNMPQDDEPVYTADEVITEIEGMMEEDTLSPESPSPSGSDVLSAASSELLHFKEKRITSGLEFEDSLQELSHGALNQLLEELELTIKDYSETLITELALRDELEYEKELKNQFISLLLSIQKKRRDAQNNERTKKTSHLNALNRKLRGAGAAAEPGTYLTTVIPYHANVGPPSTEQLQIYIKILTAINEDSSVVPGLLTDYILKVLCPTT</sequence>
<dbReference type="OMA" id="CFRDYGT"/>
<feature type="region of interest" description="Disordered" evidence="4">
    <location>
        <begin position="30"/>
        <end position="52"/>
    </location>
</feature>
<evidence type="ECO:0000313" key="5">
    <source>
        <dbReference type="EMBL" id="ELU04544.1"/>
    </source>
</evidence>
<dbReference type="EnsemblMetazoa" id="CapteT168941">
    <property type="protein sequence ID" value="CapteP168941"/>
    <property type="gene ID" value="CapteG168941"/>
</dbReference>
<keyword evidence="2" id="KW-0597">Phosphoprotein</keyword>
<reference evidence="5 7" key="2">
    <citation type="journal article" date="2013" name="Nature">
        <title>Insights into bilaterian evolution from three spiralian genomes.</title>
        <authorList>
            <person name="Simakov O."/>
            <person name="Marletaz F."/>
            <person name="Cho S.J."/>
            <person name="Edsinger-Gonzales E."/>
            <person name="Havlak P."/>
            <person name="Hellsten U."/>
            <person name="Kuo D.H."/>
            <person name="Larsson T."/>
            <person name="Lv J."/>
            <person name="Arendt D."/>
            <person name="Savage R."/>
            <person name="Osoegawa K."/>
            <person name="de Jong P."/>
            <person name="Grimwood J."/>
            <person name="Chapman J.A."/>
            <person name="Shapiro H."/>
            <person name="Aerts A."/>
            <person name="Otillar R.P."/>
            <person name="Terry A.Y."/>
            <person name="Boore J.L."/>
            <person name="Grigoriev I.V."/>
            <person name="Lindberg D.R."/>
            <person name="Seaver E.C."/>
            <person name="Weisblat D.A."/>
            <person name="Putnam N.H."/>
            <person name="Rokhsar D.S."/>
        </authorList>
    </citation>
    <scope>NUCLEOTIDE SEQUENCE</scope>
    <source>
        <strain evidence="5 7">I ESC-2004</strain>
    </source>
</reference>
<reference evidence="7" key="1">
    <citation type="submission" date="2012-12" db="EMBL/GenBank/DDBJ databases">
        <authorList>
            <person name="Hellsten U."/>
            <person name="Grimwood J."/>
            <person name="Chapman J.A."/>
            <person name="Shapiro H."/>
            <person name="Aerts A."/>
            <person name="Otillar R.P."/>
            <person name="Terry A.Y."/>
            <person name="Boore J.L."/>
            <person name="Simakov O."/>
            <person name="Marletaz F."/>
            <person name="Cho S.-J."/>
            <person name="Edsinger-Gonzales E."/>
            <person name="Havlak P."/>
            <person name="Kuo D.-H."/>
            <person name="Larsson T."/>
            <person name="Lv J."/>
            <person name="Arendt D."/>
            <person name="Savage R."/>
            <person name="Osoegawa K."/>
            <person name="de Jong P."/>
            <person name="Lindberg D.R."/>
            <person name="Seaver E.C."/>
            <person name="Weisblat D.A."/>
            <person name="Putnam N.H."/>
            <person name="Grigoriev I.V."/>
            <person name="Rokhsar D.S."/>
        </authorList>
    </citation>
    <scope>NUCLEOTIDE SEQUENCE</scope>
    <source>
        <strain evidence="7">I ESC-2004</strain>
    </source>
</reference>
<dbReference type="EMBL" id="AMQN01008118">
    <property type="status" value="NOT_ANNOTATED_CDS"/>
    <property type="molecule type" value="Genomic_DNA"/>
</dbReference>
<evidence type="ECO:0000256" key="1">
    <source>
        <dbReference type="ARBA" id="ARBA00006788"/>
    </source>
</evidence>
<dbReference type="OrthoDB" id="7959977at2759"/>
<dbReference type="EMBL" id="KB302198">
    <property type="protein sequence ID" value="ELU04544.1"/>
    <property type="molecule type" value="Genomic_DNA"/>
</dbReference>
<keyword evidence="3" id="KW-0175">Coiled coil</keyword>
<dbReference type="FunCoup" id="R7UEZ7">
    <property type="interactions" value="538"/>
</dbReference>
<evidence type="ECO:0000313" key="6">
    <source>
        <dbReference type="EnsemblMetazoa" id="CapteP168941"/>
    </source>
</evidence>
<protein>
    <recommendedName>
        <fullName evidence="8">Fasciculation and elongation protein zeta-2</fullName>
    </recommendedName>
</protein>
<dbReference type="PANTHER" id="PTHR12394">
    <property type="entry name" value="ZYGIN"/>
    <property type="match status" value="1"/>
</dbReference>
<dbReference type="AlphaFoldDB" id="R7UEZ7"/>
<feature type="compositionally biased region" description="Polar residues" evidence="4">
    <location>
        <begin position="30"/>
        <end position="41"/>
    </location>
</feature>
<evidence type="ECO:0000256" key="3">
    <source>
        <dbReference type="ARBA" id="ARBA00023054"/>
    </source>
</evidence>
<evidence type="ECO:0000256" key="2">
    <source>
        <dbReference type="ARBA" id="ARBA00022553"/>
    </source>
</evidence>
<reference evidence="6" key="3">
    <citation type="submission" date="2015-06" db="UniProtKB">
        <authorList>
            <consortium name="EnsemblMetazoa"/>
        </authorList>
    </citation>
    <scope>IDENTIFICATION</scope>
</reference>
<dbReference type="STRING" id="283909.R7UEZ7"/>
<dbReference type="Pfam" id="PF07763">
    <property type="entry name" value="FEZ"/>
    <property type="match status" value="1"/>
</dbReference>
<dbReference type="GO" id="GO:0030424">
    <property type="term" value="C:axon"/>
    <property type="evidence" value="ECO:0007669"/>
    <property type="project" value="TreeGrafter"/>
</dbReference>
<name>R7UEZ7_CAPTE</name>
<proteinExistence type="inferred from homology"/>
<gene>
    <name evidence="5" type="ORF">CAPTEDRAFT_168941</name>
</gene>
<dbReference type="InterPro" id="IPR011680">
    <property type="entry name" value="FEZ"/>
</dbReference>
<dbReference type="Proteomes" id="UP000014760">
    <property type="component" value="Unassembled WGS sequence"/>
</dbReference>
<dbReference type="PANTHER" id="PTHR12394:SF12">
    <property type="entry name" value="LD08195P"/>
    <property type="match status" value="1"/>
</dbReference>
<feature type="region of interest" description="Disordered" evidence="4">
    <location>
        <begin position="129"/>
        <end position="149"/>
    </location>
</feature>
<evidence type="ECO:0000256" key="4">
    <source>
        <dbReference type="SAM" id="MobiDB-lite"/>
    </source>
</evidence>
<dbReference type="GO" id="GO:0005737">
    <property type="term" value="C:cytoplasm"/>
    <property type="evidence" value="ECO:0007669"/>
    <property type="project" value="TreeGrafter"/>
</dbReference>
<evidence type="ECO:0008006" key="8">
    <source>
        <dbReference type="Google" id="ProtNLM"/>
    </source>
</evidence>
<evidence type="ECO:0000313" key="7">
    <source>
        <dbReference type="Proteomes" id="UP000014760"/>
    </source>
</evidence>
<accession>R7UEZ7</accession>
<comment type="similarity">
    <text evidence="1">Belongs to the zygin family.</text>
</comment>